<dbReference type="EMBL" id="CATQJL010000316">
    <property type="protein sequence ID" value="CAJ0607286.1"/>
    <property type="molecule type" value="Genomic_DNA"/>
</dbReference>
<evidence type="ECO:0000313" key="2">
    <source>
        <dbReference type="Proteomes" id="UP001176961"/>
    </source>
</evidence>
<keyword evidence="2" id="KW-1185">Reference proteome</keyword>
<gene>
    <name evidence="1" type="ORF">CYNAS_LOCUS19269</name>
</gene>
<organism evidence="1 2">
    <name type="scientific">Cylicocyclus nassatus</name>
    <name type="common">Nematode worm</name>
    <dbReference type="NCBI Taxonomy" id="53992"/>
    <lineage>
        <taxon>Eukaryota</taxon>
        <taxon>Metazoa</taxon>
        <taxon>Ecdysozoa</taxon>
        <taxon>Nematoda</taxon>
        <taxon>Chromadorea</taxon>
        <taxon>Rhabditida</taxon>
        <taxon>Rhabditina</taxon>
        <taxon>Rhabditomorpha</taxon>
        <taxon>Strongyloidea</taxon>
        <taxon>Strongylidae</taxon>
        <taxon>Cylicocyclus</taxon>
    </lineage>
</organism>
<accession>A0AA36HBI0</accession>
<comment type="caution">
    <text evidence="1">The sequence shown here is derived from an EMBL/GenBank/DDBJ whole genome shotgun (WGS) entry which is preliminary data.</text>
</comment>
<name>A0AA36HBI0_CYLNA</name>
<protein>
    <submittedName>
        <fullName evidence="1">Uncharacterized protein</fullName>
    </submittedName>
</protein>
<sequence>MHSFVHVVGEAIESYCGGLCYSPPMSEEDEIEDPTFFQNERVPTIRNPDGFHDSAAICSRIYGFMAPPKVSEFVEDVDGR</sequence>
<reference evidence="1" key="1">
    <citation type="submission" date="2023-07" db="EMBL/GenBank/DDBJ databases">
        <authorList>
            <consortium name="CYATHOMIX"/>
        </authorList>
    </citation>
    <scope>NUCLEOTIDE SEQUENCE</scope>
    <source>
        <strain evidence="1">N/A</strain>
    </source>
</reference>
<dbReference type="Proteomes" id="UP001176961">
    <property type="component" value="Unassembled WGS sequence"/>
</dbReference>
<evidence type="ECO:0000313" key="1">
    <source>
        <dbReference type="EMBL" id="CAJ0607286.1"/>
    </source>
</evidence>
<dbReference type="AlphaFoldDB" id="A0AA36HBI0"/>
<proteinExistence type="predicted"/>